<dbReference type="AlphaFoldDB" id="A0A0F8Y2Y3"/>
<proteinExistence type="predicted"/>
<protein>
    <submittedName>
        <fullName evidence="2">Uncharacterized protein</fullName>
    </submittedName>
</protein>
<comment type="caution">
    <text evidence="2">The sequence shown here is derived from an EMBL/GenBank/DDBJ whole genome shotgun (WGS) entry which is preliminary data.</text>
</comment>
<evidence type="ECO:0000313" key="2">
    <source>
        <dbReference type="EMBL" id="KKK75623.1"/>
    </source>
</evidence>
<keyword evidence="1" id="KW-0472">Membrane</keyword>
<name>A0A0F8Y2Y3_9ZZZZ</name>
<reference evidence="2" key="1">
    <citation type="journal article" date="2015" name="Nature">
        <title>Complex archaea that bridge the gap between prokaryotes and eukaryotes.</title>
        <authorList>
            <person name="Spang A."/>
            <person name="Saw J.H."/>
            <person name="Jorgensen S.L."/>
            <person name="Zaremba-Niedzwiedzka K."/>
            <person name="Martijn J."/>
            <person name="Lind A.E."/>
            <person name="van Eijk R."/>
            <person name="Schleper C."/>
            <person name="Guy L."/>
            <person name="Ettema T.J."/>
        </authorList>
    </citation>
    <scope>NUCLEOTIDE SEQUENCE</scope>
</reference>
<gene>
    <name evidence="2" type="ORF">LCGC14_2871840</name>
</gene>
<organism evidence="2">
    <name type="scientific">marine sediment metagenome</name>
    <dbReference type="NCBI Taxonomy" id="412755"/>
    <lineage>
        <taxon>unclassified sequences</taxon>
        <taxon>metagenomes</taxon>
        <taxon>ecological metagenomes</taxon>
    </lineage>
</organism>
<keyword evidence="1" id="KW-0812">Transmembrane</keyword>
<evidence type="ECO:0000256" key="1">
    <source>
        <dbReference type="SAM" id="Phobius"/>
    </source>
</evidence>
<feature type="transmembrane region" description="Helical" evidence="1">
    <location>
        <begin position="64"/>
        <end position="90"/>
    </location>
</feature>
<feature type="transmembrane region" description="Helical" evidence="1">
    <location>
        <begin position="20"/>
        <end position="44"/>
    </location>
</feature>
<dbReference type="EMBL" id="LAZR01055778">
    <property type="protein sequence ID" value="KKK75623.1"/>
    <property type="molecule type" value="Genomic_DNA"/>
</dbReference>
<keyword evidence="1" id="KW-1133">Transmembrane helix</keyword>
<accession>A0A0F8Y2Y3</accession>
<sequence>MRSILDRKKGIQLNQAFGAVLALVLVAVLVIIAIFLFVTLGSTFTADSAEANATTEMITQFGSYPALIGLVGTIIFLGLVIGVLVASFVFGGRGGGRV</sequence>